<dbReference type="InterPro" id="IPR046867">
    <property type="entry name" value="AldOxase/xan_DH_MoCoBD2"/>
</dbReference>
<protein>
    <submittedName>
        <fullName evidence="6">Aldehyde oxidase and xanthine dehydrogenase family protein</fullName>
    </submittedName>
</protein>
<dbReference type="InterPro" id="IPR016208">
    <property type="entry name" value="Ald_Oxase/xanthine_DH-like"/>
</dbReference>
<keyword evidence="3" id="KW-0560">Oxidoreductase</keyword>
<feature type="domain" description="Aldehyde oxidase/xanthine dehydrogenase a/b hammerhead" evidence="5">
    <location>
        <begin position="20"/>
        <end position="139"/>
    </location>
</feature>
<accession>A0A0P9ID22</accession>
<dbReference type="InterPro" id="IPR036856">
    <property type="entry name" value="Ald_Oxase/Xan_DH_a/b_sf"/>
</dbReference>
<dbReference type="SUPFAM" id="SSF56003">
    <property type="entry name" value="Molybdenum cofactor-binding domain"/>
    <property type="match status" value="1"/>
</dbReference>
<comment type="caution">
    <text evidence="6">The sequence shown here is derived from an EMBL/GenBank/DDBJ whole genome shotgun (WGS) entry which is preliminary data.</text>
</comment>
<feature type="region of interest" description="Disordered" evidence="4">
    <location>
        <begin position="149"/>
        <end position="169"/>
    </location>
</feature>
<evidence type="ECO:0000313" key="7">
    <source>
        <dbReference type="Proteomes" id="UP000050297"/>
    </source>
</evidence>
<organism evidence="6 7">
    <name type="scientific">Pseudomonas syringae pv. aceris</name>
    <dbReference type="NCBI Taxonomy" id="199198"/>
    <lineage>
        <taxon>Bacteria</taxon>
        <taxon>Pseudomonadati</taxon>
        <taxon>Pseudomonadota</taxon>
        <taxon>Gammaproteobacteria</taxon>
        <taxon>Pseudomonadales</taxon>
        <taxon>Pseudomonadaceae</taxon>
        <taxon>Pseudomonas</taxon>
        <taxon>Pseudomonas syringae</taxon>
    </lineage>
</organism>
<dbReference type="GO" id="GO:0016491">
    <property type="term" value="F:oxidoreductase activity"/>
    <property type="evidence" value="ECO:0007669"/>
    <property type="project" value="UniProtKB-KW"/>
</dbReference>
<dbReference type="GO" id="GO:0005506">
    <property type="term" value="F:iron ion binding"/>
    <property type="evidence" value="ECO:0007669"/>
    <property type="project" value="InterPro"/>
</dbReference>
<dbReference type="SUPFAM" id="SSF54665">
    <property type="entry name" value="CO dehydrogenase molybdoprotein N-domain-like"/>
    <property type="match status" value="1"/>
</dbReference>
<evidence type="ECO:0000256" key="1">
    <source>
        <dbReference type="ARBA" id="ARBA00006849"/>
    </source>
</evidence>
<evidence type="ECO:0000256" key="2">
    <source>
        <dbReference type="ARBA" id="ARBA00022505"/>
    </source>
</evidence>
<dbReference type="RefSeq" id="WP_057449903.1">
    <property type="nucleotide sequence ID" value="NZ_LJPM01000153.1"/>
</dbReference>
<dbReference type="InterPro" id="IPR008274">
    <property type="entry name" value="AldOxase/xan_DH_MoCoBD1"/>
</dbReference>
<evidence type="ECO:0000256" key="3">
    <source>
        <dbReference type="ARBA" id="ARBA00023002"/>
    </source>
</evidence>
<evidence type="ECO:0000259" key="5">
    <source>
        <dbReference type="SMART" id="SM01008"/>
    </source>
</evidence>
<name>A0A0P9ID22_PSESX</name>
<dbReference type="InterPro" id="IPR037165">
    <property type="entry name" value="AldOxase/xan_DH_Mopterin-bd_sf"/>
</dbReference>
<dbReference type="Pfam" id="PF20256">
    <property type="entry name" value="MoCoBD_2"/>
    <property type="match status" value="1"/>
</dbReference>
<dbReference type="InterPro" id="IPR000674">
    <property type="entry name" value="Ald_Oxase/Xan_DH_a/b"/>
</dbReference>
<dbReference type="PANTHER" id="PTHR11908:SF132">
    <property type="entry name" value="ALDEHYDE OXIDASE 1-RELATED"/>
    <property type="match status" value="1"/>
</dbReference>
<dbReference type="Proteomes" id="UP000050297">
    <property type="component" value="Unassembled WGS sequence"/>
</dbReference>
<dbReference type="PATRIC" id="fig|199198.5.peg.977"/>
<keyword evidence="2" id="KW-0500">Molybdenum</keyword>
<dbReference type="Gene3D" id="3.90.1170.50">
    <property type="entry name" value="Aldehyde oxidase/xanthine dehydrogenase, a/b hammerhead"/>
    <property type="match status" value="1"/>
</dbReference>
<comment type="similarity">
    <text evidence="1">Belongs to the xanthine dehydrogenase family.</text>
</comment>
<dbReference type="Pfam" id="PF01315">
    <property type="entry name" value="Ald_Xan_dh_C"/>
    <property type="match status" value="1"/>
</dbReference>
<dbReference type="Pfam" id="PF02738">
    <property type="entry name" value="MoCoBD_1"/>
    <property type="match status" value="1"/>
</dbReference>
<evidence type="ECO:0000256" key="4">
    <source>
        <dbReference type="SAM" id="MobiDB-lite"/>
    </source>
</evidence>
<dbReference type="Gene3D" id="3.30.365.10">
    <property type="entry name" value="Aldehyde oxidase/xanthine dehydrogenase, molybdopterin binding domain"/>
    <property type="match status" value="4"/>
</dbReference>
<dbReference type="SMART" id="SM01008">
    <property type="entry name" value="Ald_Xan_dh_C"/>
    <property type="match status" value="1"/>
</dbReference>
<evidence type="ECO:0000313" key="6">
    <source>
        <dbReference type="EMBL" id="KPW23258.1"/>
    </source>
</evidence>
<proteinExistence type="inferred from homology"/>
<dbReference type="AlphaFoldDB" id="A0A0P9ID22"/>
<reference evidence="6 7" key="1">
    <citation type="submission" date="2015-09" db="EMBL/GenBank/DDBJ databases">
        <title>Genome announcement of multiple Pseudomonas syringae strains.</title>
        <authorList>
            <person name="Thakur S."/>
            <person name="Wang P.W."/>
            <person name="Gong Y."/>
            <person name="Weir B.S."/>
            <person name="Guttman D.S."/>
        </authorList>
    </citation>
    <scope>NUCLEOTIDE SEQUENCE [LARGE SCALE GENOMIC DNA]</scope>
    <source>
        <strain evidence="6 7">ICMP2802</strain>
    </source>
</reference>
<gene>
    <name evidence="6" type="ORF">ALO91_00679</name>
</gene>
<sequence>MSESIMGTSPRRIDGRLKVTGHAQYAADQHPEGMVFAYGVYSTVASGSINSLDIDAARRCAGVIEILHHGNFPQAFHTSPVPFSLAGVLTGSRTDEKRLPFEDQVIRYAGQFVALVIADTFEHAREAAYNVKVSYAGKASFANLKQGLQQRAPADGGQGHKRGNPAGAFSDGVQTVDATYTTPVETHNPMEMHATVAFWESGKLVVYEATQSVVVHRNTLAQVFGLPAERVEVRAPFIGSGFGGKLWVWPHSIAACAAAKVVGRPVQLVIPRAQMFTTVGHRPETRQRMRLAADAKGKLVSLRHESLNTTGFGDQYVENCGSMSASLYSCANVEITHGTVQVNRGAPTSMRAPGAAPGLFALESAVDELAEKCRMDPLAFRQLNWAEQNEQEKLPWSGNHLREALAQGAERFGWANREPGIGSMRDGHEVIGYGMAQCNWDAFRVPAQARVSLRSDGRAEVYCAAQDIGTGTYTVIAQCVSDITGLSLDKVVVELGNSTYPPAPVSGGSWITASVLPAVAEATRAALAQLKSFAASAEGGLATAKPEAIKVSNGRLEDGATSLGFSEVLNRLKIASAEGEAHTGMADTAKHAFSSFGAHFVEVRWDPGISRLRVSRVVSAIDVGKIINAKTASNQVEGAIVMAIGMALFESADYDERNAMPVNNNYAEYMVPVHADQPDIDVILLDYPDYNLNEFGARGVGEIGVTGLAAAIANAVYHATGKRVRDLPISLEKLMDGAPAFSV</sequence>
<dbReference type="PANTHER" id="PTHR11908">
    <property type="entry name" value="XANTHINE DEHYDROGENASE"/>
    <property type="match status" value="1"/>
</dbReference>
<dbReference type="EMBL" id="LJPM01000153">
    <property type="protein sequence ID" value="KPW23258.1"/>
    <property type="molecule type" value="Genomic_DNA"/>
</dbReference>